<keyword evidence="6" id="KW-1133">Transmembrane helix</keyword>
<evidence type="ECO:0000256" key="4">
    <source>
        <dbReference type="ARBA" id="ARBA00022777"/>
    </source>
</evidence>
<evidence type="ECO:0000256" key="3">
    <source>
        <dbReference type="ARBA" id="ARBA00022679"/>
    </source>
</evidence>
<evidence type="ECO:0000256" key="1">
    <source>
        <dbReference type="ARBA" id="ARBA00000085"/>
    </source>
</evidence>
<organism evidence="9 10">
    <name type="scientific">Winogradskyella alexanderae</name>
    <dbReference type="NCBI Taxonomy" id="2877123"/>
    <lineage>
        <taxon>Bacteria</taxon>
        <taxon>Pseudomonadati</taxon>
        <taxon>Bacteroidota</taxon>
        <taxon>Flavobacteriia</taxon>
        <taxon>Flavobacteriales</taxon>
        <taxon>Flavobacteriaceae</taxon>
        <taxon>Winogradskyella</taxon>
    </lineage>
</organism>
<keyword evidence="6" id="KW-0472">Membrane</keyword>
<dbReference type="Proteomes" id="UP001198901">
    <property type="component" value="Unassembled WGS sequence"/>
</dbReference>
<dbReference type="PANTHER" id="PTHR24421:SF10">
    <property type="entry name" value="NITRATE_NITRITE SENSOR PROTEIN NARQ"/>
    <property type="match status" value="1"/>
</dbReference>
<comment type="catalytic activity">
    <reaction evidence="1">
        <text>ATP + protein L-histidine = ADP + protein N-phospho-L-histidine.</text>
        <dbReference type="EC" id="2.7.13.3"/>
    </reaction>
</comment>
<dbReference type="CDD" id="cd16917">
    <property type="entry name" value="HATPase_UhpB-NarQ-NarX-like"/>
    <property type="match status" value="1"/>
</dbReference>
<accession>A0ABS7XNL6</accession>
<protein>
    <recommendedName>
        <fullName evidence="2">histidine kinase</fullName>
        <ecNumber evidence="2">2.7.13.3</ecNumber>
    </recommendedName>
</protein>
<keyword evidence="4" id="KW-0418">Kinase</keyword>
<dbReference type="InterPro" id="IPR003594">
    <property type="entry name" value="HATPase_dom"/>
</dbReference>
<evidence type="ECO:0000256" key="5">
    <source>
        <dbReference type="ARBA" id="ARBA00023012"/>
    </source>
</evidence>
<feature type="domain" description="Histidine kinase" evidence="8">
    <location>
        <begin position="586"/>
        <end position="673"/>
    </location>
</feature>
<dbReference type="InterPro" id="IPR050482">
    <property type="entry name" value="Sensor_HK_TwoCompSys"/>
</dbReference>
<proteinExistence type="predicted"/>
<dbReference type="RefSeq" id="WP_224525754.1">
    <property type="nucleotide sequence ID" value="NZ_JAIUJR010000001.1"/>
</dbReference>
<keyword evidence="3" id="KW-0808">Transferase</keyword>
<dbReference type="InterPro" id="IPR011990">
    <property type="entry name" value="TPR-like_helical_dom_sf"/>
</dbReference>
<dbReference type="Pfam" id="PF13424">
    <property type="entry name" value="TPR_12"/>
    <property type="match status" value="1"/>
</dbReference>
<reference evidence="10" key="1">
    <citation type="submission" date="2023-07" db="EMBL/GenBank/DDBJ databases">
        <authorList>
            <person name="Yue Y."/>
        </authorList>
    </citation>
    <scope>NUCLEOTIDE SEQUENCE [LARGE SCALE GENOMIC DNA]</scope>
    <source>
        <strain evidence="10">D23</strain>
    </source>
</reference>
<dbReference type="EMBL" id="JAIUJR010000001">
    <property type="protein sequence ID" value="MCA0131583.1"/>
    <property type="molecule type" value="Genomic_DNA"/>
</dbReference>
<name>A0ABS7XNL6_9FLAO</name>
<dbReference type="Gene3D" id="3.30.565.10">
    <property type="entry name" value="Histidine kinase-like ATPase, C-terminal domain"/>
    <property type="match status" value="1"/>
</dbReference>
<evidence type="ECO:0000256" key="6">
    <source>
        <dbReference type="SAM" id="Phobius"/>
    </source>
</evidence>
<dbReference type="PROSITE" id="PS50109">
    <property type="entry name" value="HIS_KIN"/>
    <property type="match status" value="1"/>
</dbReference>
<dbReference type="SUPFAM" id="SSF55874">
    <property type="entry name" value="ATPase domain of HSP90 chaperone/DNA topoisomerase II/histidine kinase"/>
    <property type="match status" value="1"/>
</dbReference>
<gene>
    <name evidence="9" type="ORF">LBU54_03235</name>
</gene>
<evidence type="ECO:0000313" key="10">
    <source>
        <dbReference type="Proteomes" id="UP001198901"/>
    </source>
</evidence>
<dbReference type="Pfam" id="PF02518">
    <property type="entry name" value="HATPase_c"/>
    <property type="match status" value="1"/>
</dbReference>
<evidence type="ECO:0000256" key="7">
    <source>
        <dbReference type="SAM" id="SignalP"/>
    </source>
</evidence>
<sequence length="676" mass="77256">MKLKLLFIFSIFAIPFLTQSQENNSLLDSVYILRDLSVDNTLSKDMRIEYGKQAVELSKRTKSDSTTLISERKLAFVYLLTGEYELYESNSLNNLETAKKLNDSLGIAYINAGLGYLNTYINLNNELGFKYYLDALKYFDALNKFSDKANALYNIAYIQDDEKDYLGSEQNAISALRILDGLDLKGNDLLKYRILNLLGLVSYKLENFEEAIAFHNQAVKVAENLDNGKQLAIESLNNIAITYREKREFDKALELFSEIFQNPQIKEDMSFYGLVLANYAFTKFLSSNYDYYDVEKDLIKSLSISEEIEDDYVKLVASLDLAKFYEANKIADSSMKYARQTYKIAKAIPRNDYYLEAMIILARLTDGEESNSYLEQHINLSDSLLGVERATRNKFARIEYKTDELEAENEQISKENLYLLILSIGLLLTAIIVYLVISQRAKNRKLKLIQVQSKANEDIYNLIREQQDRVDEARTTEKKRISEELHDGILGRLFGTRLSLDSINFKDGKDAMTTRAAYISQLKTIEEDIRKISHELNTDFVAGAGFADIVSELIANQTNAYNLEYEFDHDDEIDWEMVNNRVKINIYRIIQEAMQNVYKHANAKAIKISISLQKNVICLDIIDDGDGFDTSKGKKGIGLKNMTSRVTAIDGKIEWSSQVGNGTVVNVRIPYLNQST</sequence>
<feature type="transmembrane region" description="Helical" evidence="6">
    <location>
        <begin position="417"/>
        <end position="437"/>
    </location>
</feature>
<feature type="signal peptide" evidence="7">
    <location>
        <begin position="1"/>
        <end position="20"/>
    </location>
</feature>
<dbReference type="PANTHER" id="PTHR24421">
    <property type="entry name" value="NITRATE/NITRITE SENSOR PROTEIN NARX-RELATED"/>
    <property type="match status" value="1"/>
</dbReference>
<dbReference type="SMART" id="SM00028">
    <property type="entry name" value="TPR"/>
    <property type="match status" value="3"/>
</dbReference>
<keyword evidence="7" id="KW-0732">Signal</keyword>
<dbReference type="InterPro" id="IPR005467">
    <property type="entry name" value="His_kinase_dom"/>
</dbReference>
<dbReference type="EC" id="2.7.13.3" evidence="2"/>
<keyword evidence="5" id="KW-0902">Two-component regulatory system</keyword>
<dbReference type="InterPro" id="IPR019734">
    <property type="entry name" value="TPR_rpt"/>
</dbReference>
<dbReference type="SUPFAM" id="SSF48452">
    <property type="entry name" value="TPR-like"/>
    <property type="match status" value="2"/>
</dbReference>
<dbReference type="InterPro" id="IPR036890">
    <property type="entry name" value="HATPase_C_sf"/>
</dbReference>
<evidence type="ECO:0000313" key="9">
    <source>
        <dbReference type="EMBL" id="MCA0131583.1"/>
    </source>
</evidence>
<dbReference type="Gene3D" id="1.25.40.10">
    <property type="entry name" value="Tetratricopeptide repeat domain"/>
    <property type="match status" value="2"/>
</dbReference>
<dbReference type="Gene3D" id="1.20.5.1930">
    <property type="match status" value="1"/>
</dbReference>
<keyword evidence="6" id="KW-0812">Transmembrane</keyword>
<feature type="chain" id="PRO_5047331176" description="histidine kinase" evidence="7">
    <location>
        <begin position="21"/>
        <end position="676"/>
    </location>
</feature>
<evidence type="ECO:0000256" key="2">
    <source>
        <dbReference type="ARBA" id="ARBA00012438"/>
    </source>
</evidence>
<comment type="caution">
    <text evidence="9">The sequence shown here is derived from an EMBL/GenBank/DDBJ whole genome shotgun (WGS) entry which is preliminary data.</text>
</comment>
<keyword evidence="10" id="KW-1185">Reference proteome</keyword>
<evidence type="ECO:0000259" key="8">
    <source>
        <dbReference type="PROSITE" id="PS50109"/>
    </source>
</evidence>